<evidence type="ECO:0000313" key="2">
    <source>
        <dbReference type="Proteomes" id="UP000681967"/>
    </source>
</evidence>
<organism evidence="1 2">
    <name type="scientific">Rotaria magnacalcarata</name>
    <dbReference type="NCBI Taxonomy" id="392030"/>
    <lineage>
        <taxon>Eukaryota</taxon>
        <taxon>Metazoa</taxon>
        <taxon>Spiralia</taxon>
        <taxon>Gnathifera</taxon>
        <taxon>Rotifera</taxon>
        <taxon>Eurotatoria</taxon>
        <taxon>Bdelloidea</taxon>
        <taxon>Philodinida</taxon>
        <taxon>Philodinidae</taxon>
        <taxon>Rotaria</taxon>
    </lineage>
</organism>
<accession>A0A8S3FQJ9</accession>
<dbReference type="EMBL" id="CAJOBH010249492">
    <property type="protein sequence ID" value="CAF5134645.1"/>
    <property type="molecule type" value="Genomic_DNA"/>
</dbReference>
<name>A0A8S3FQJ9_9BILA</name>
<feature type="non-terminal residue" evidence="1">
    <location>
        <position position="1"/>
    </location>
</feature>
<comment type="caution">
    <text evidence="1">The sequence shown here is derived from an EMBL/GenBank/DDBJ whole genome shotgun (WGS) entry which is preliminary data.</text>
</comment>
<gene>
    <name evidence="1" type="ORF">BYL167_LOCUS69104</name>
</gene>
<dbReference type="Proteomes" id="UP000681967">
    <property type="component" value="Unassembled WGS sequence"/>
</dbReference>
<reference evidence="1" key="1">
    <citation type="submission" date="2021-02" db="EMBL/GenBank/DDBJ databases">
        <authorList>
            <person name="Nowell W R."/>
        </authorList>
    </citation>
    <scope>NUCLEOTIDE SEQUENCE</scope>
</reference>
<proteinExistence type="predicted"/>
<protein>
    <submittedName>
        <fullName evidence="1">Uncharacterized protein</fullName>
    </submittedName>
</protein>
<sequence>ASKYRTVRERYPDDTSPQRRTATIVRRVPDSAIVEVRR</sequence>
<dbReference type="AlphaFoldDB" id="A0A8S3FQJ9"/>
<evidence type="ECO:0000313" key="1">
    <source>
        <dbReference type="EMBL" id="CAF5134645.1"/>
    </source>
</evidence>